<dbReference type="Gene3D" id="3.40.50.1820">
    <property type="entry name" value="alpha/beta hydrolase"/>
    <property type="match status" value="1"/>
</dbReference>
<dbReference type="Pfam" id="PF00561">
    <property type="entry name" value="Abhydrolase_1"/>
    <property type="match status" value="1"/>
</dbReference>
<dbReference type="RefSeq" id="WP_165265606.1">
    <property type="nucleotide sequence ID" value="NZ_JAALLS010000002.1"/>
</dbReference>
<proteinExistence type="predicted"/>
<dbReference type="PANTHER" id="PTHR43798">
    <property type="entry name" value="MONOACYLGLYCEROL LIPASE"/>
    <property type="match status" value="1"/>
</dbReference>
<dbReference type="AlphaFoldDB" id="A0A6M1ST70"/>
<name>A0A6M1ST70_9BACT</name>
<dbReference type="EMBL" id="JAALLS010000002">
    <property type="protein sequence ID" value="NGP87128.1"/>
    <property type="molecule type" value="Genomic_DNA"/>
</dbReference>
<dbReference type="GO" id="GO:0016787">
    <property type="term" value="F:hydrolase activity"/>
    <property type="evidence" value="ECO:0007669"/>
    <property type="project" value="UniProtKB-KW"/>
</dbReference>
<dbReference type="InterPro" id="IPR029058">
    <property type="entry name" value="AB_hydrolase_fold"/>
</dbReference>
<dbReference type="InterPro" id="IPR050266">
    <property type="entry name" value="AB_hydrolase_sf"/>
</dbReference>
<comment type="caution">
    <text evidence="2">The sequence shown here is derived from an EMBL/GenBank/DDBJ whole genome shotgun (WGS) entry which is preliminary data.</text>
</comment>
<evidence type="ECO:0000313" key="2">
    <source>
        <dbReference type="EMBL" id="NGP87128.1"/>
    </source>
</evidence>
<sequence length="228" mass="26479">MPHLLLLHGALGCKEQFSEIEPALAEYFEIHKLDFEGHGQSGKTESPFRISYFAENVLGYLDEHAIDKANIFGYSMGGYVALYIALTHPDRINKIGTLGTILQWDKEVVKRECRYLYPKKIEEKVPRFADILNQRHPDRWKRVVRRTKEMLEHLGMNPSISSKDWKEIEHTVRLHIGDKDNTADIEKTVEVYKKMPNSQLMVLPKTKHPFEAVNQKVLTTSIIDFFIK</sequence>
<organism evidence="2 3">
    <name type="scientific">Fodinibius halophilus</name>
    <dbReference type="NCBI Taxonomy" id="1736908"/>
    <lineage>
        <taxon>Bacteria</taxon>
        <taxon>Pseudomonadati</taxon>
        <taxon>Balneolota</taxon>
        <taxon>Balneolia</taxon>
        <taxon>Balneolales</taxon>
        <taxon>Balneolaceae</taxon>
        <taxon>Fodinibius</taxon>
    </lineage>
</organism>
<keyword evidence="2" id="KW-0378">Hydrolase</keyword>
<keyword evidence="3" id="KW-1185">Reference proteome</keyword>
<dbReference type="PANTHER" id="PTHR43798:SF33">
    <property type="entry name" value="HYDROLASE, PUTATIVE (AFU_ORTHOLOGUE AFUA_2G14860)-RELATED"/>
    <property type="match status" value="1"/>
</dbReference>
<reference evidence="2 3" key="1">
    <citation type="submission" date="2020-02" db="EMBL/GenBank/DDBJ databases">
        <title>Aliifodinibius halophilus 2W32, complete genome.</title>
        <authorList>
            <person name="Li Y."/>
            <person name="Wu S."/>
        </authorList>
    </citation>
    <scope>NUCLEOTIDE SEQUENCE [LARGE SCALE GENOMIC DNA]</scope>
    <source>
        <strain evidence="2 3">2W32</strain>
    </source>
</reference>
<dbReference type="Proteomes" id="UP000479132">
    <property type="component" value="Unassembled WGS sequence"/>
</dbReference>
<gene>
    <name evidence="2" type="ORF">G3569_02075</name>
</gene>
<protein>
    <submittedName>
        <fullName evidence="2">Alpha/beta hydrolase</fullName>
    </submittedName>
</protein>
<evidence type="ECO:0000313" key="3">
    <source>
        <dbReference type="Proteomes" id="UP000479132"/>
    </source>
</evidence>
<accession>A0A6M1ST70</accession>
<evidence type="ECO:0000259" key="1">
    <source>
        <dbReference type="Pfam" id="PF00561"/>
    </source>
</evidence>
<dbReference type="SUPFAM" id="SSF53474">
    <property type="entry name" value="alpha/beta-Hydrolases"/>
    <property type="match status" value="1"/>
</dbReference>
<feature type="domain" description="AB hydrolase-1" evidence="1">
    <location>
        <begin position="2"/>
        <end position="102"/>
    </location>
</feature>
<dbReference type="InterPro" id="IPR000073">
    <property type="entry name" value="AB_hydrolase_1"/>
</dbReference>
<dbReference type="GO" id="GO:0016020">
    <property type="term" value="C:membrane"/>
    <property type="evidence" value="ECO:0007669"/>
    <property type="project" value="TreeGrafter"/>
</dbReference>